<sequence length="80" mass="8950">MADQEYDKALGDLRTEFAKLKEDIVSGVLDKKVGPREVPFWLYASDTKTTLENVEQKLIRVEANQAEILAKLDTLLGAKA</sequence>
<feature type="coiled-coil region" evidence="1">
    <location>
        <begin position="44"/>
        <end position="71"/>
    </location>
</feature>
<dbReference type="AlphaFoldDB" id="A0A4U6QN58"/>
<dbReference type="RefSeq" id="WP_137449186.1">
    <property type="nucleotide sequence ID" value="NZ_SZZH01000001.1"/>
</dbReference>
<reference evidence="2 3" key="1">
    <citation type="submission" date="2019-05" db="EMBL/GenBank/DDBJ databases">
        <title>Nakamurella sp. N5BH11, whole genome shotgun sequence.</title>
        <authorList>
            <person name="Tuo L."/>
        </authorList>
    </citation>
    <scope>NUCLEOTIDE SEQUENCE [LARGE SCALE GENOMIC DNA]</scope>
    <source>
        <strain evidence="2 3">N5BH11</strain>
    </source>
</reference>
<keyword evidence="1" id="KW-0175">Coiled coil</keyword>
<accession>A0A4U6QN58</accession>
<protein>
    <submittedName>
        <fullName evidence="2">Uncharacterized protein</fullName>
    </submittedName>
</protein>
<organism evidence="2 3">
    <name type="scientific">Nakamurella flava</name>
    <dbReference type="NCBI Taxonomy" id="2576308"/>
    <lineage>
        <taxon>Bacteria</taxon>
        <taxon>Bacillati</taxon>
        <taxon>Actinomycetota</taxon>
        <taxon>Actinomycetes</taxon>
        <taxon>Nakamurellales</taxon>
        <taxon>Nakamurellaceae</taxon>
        <taxon>Nakamurella</taxon>
    </lineage>
</organism>
<keyword evidence="3" id="KW-1185">Reference proteome</keyword>
<dbReference type="Proteomes" id="UP000306985">
    <property type="component" value="Unassembled WGS sequence"/>
</dbReference>
<proteinExistence type="predicted"/>
<evidence type="ECO:0000313" key="2">
    <source>
        <dbReference type="EMBL" id="TKV61881.1"/>
    </source>
</evidence>
<evidence type="ECO:0000313" key="3">
    <source>
        <dbReference type="Proteomes" id="UP000306985"/>
    </source>
</evidence>
<name>A0A4U6QN58_9ACTN</name>
<gene>
    <name evidence="2" type="ORF">FDO65_10175</name>
</gene>
<dbReference type="EMBL" id="SZZH01000001">
    <property type="protein sequence ID" value="TKV61881.1"/>
    <property type="molecule type" value="Genomic_DNA"/>
</dbReference>
<comment type="caution">
    <text evidence="2">The sequence shown here is derived from an EMBL/GenBank/DDBJ whole genome shotgun (WGS) entry which is preliminary data.</text>
</comment>
<evidence type="ECO:0000256" key="1">
    <source>
        <dbReference type="SAM" id="Coils"/>
    </source>
</evidence>